<evidence type="ECO:0000313" key="2">
    <source>
        <dbReference type="EMBL" id="KUI71921.1"/>
    </source>
</evidence>
<dbReference type="Proteomes" id="UP000078559">
    <property type="component" value="Chromosome 8"/>
</dbReference>
<feature type="region of interest" description="Disordered" evidence="1">
    <location>
        <begin position="47"/>
        <end position="85"/>
    </location>
</feature>
<evidence type="ECO:0000313" key="3">
    <source>
        <dbReference type="Proteomes" id="UP000078559"/>
    </source>
</evidence>
<dbReference type="OrthoDB" id="5407653at2759"/>
<proteinExistence type="predicted"/>
<evidence type="ECO:0000256" key="1">
    <source>
        <dbReference type="SAM" id="MobiDB-lite"/>
    </source>
</evidence>
<protein>
    <submittedName>
        <fullName evidence="2">Uncharacterized protein</fullName>
    </submittedName>
</protein>
<organism evidence="2 3">
    <name type="scientific">Cytospora mali</name>
    <name type="common">Apple Valsa canker fungus</name>
    <name type="synonym">Valsa mali</name>
    <dbReference type="NCBI Taxonomy" id="578113"/>
    <lineage>
        <taxon>Eukaryota</taxon>
        <taxon>Fungi</taxon>
        <taxon>Dikarya</taxon>
        <taxon>Ascomycota</taxon>
        <taxon>Pezizomycotina</taxon>
        <taxon>Sordariomycetes</taxon>
        <taxon>Sordariomycetidae</taxon>
        <taxon>Diaporthales</taxon>
        <taxon>Cytosporaceae</taxon>
        <taxon>Cytospora</taxon>
    </lineage>
</organism>
<keyword evidence="3" id="KW-1185">Reference proteome</keyword>
<name>A0A194W5X4_CYTMA</name>
<dbReference type="AlphaFoldDB" id="A0A194W5X4"/>
<accession>A0A194W5X4</accession>
<sequence length="610" mass="67744">MKSNNSYCGLFSPSLRLPVFDNPSTSNVLIGTRKHHNPIMFGSLSHLISSAPPKRDGPPKDVPPPTPVSLPQCQPQLPGPDSGPVETHWTAEEALPHLTAMLQSLGRPADQVDISHLKALGVHISSDASLAELIPDSSCLPDFARWDALAREDANDTDKNYQPELSNGKLAPGAVKYVSLRESLLIDNDKAFGAVRRITPKPGDKPVRLGYCHEFFRNLESLTGFWDDTSKPRPAEDIRDTPPAGGDKNSGIPGKDEDYTWYRTSAGSSMPAQYRTQLLASFLKLVTYDFSCSIMSRQEPRLYIKAARPPPSSSVPIPAHIHSYFSSGCNFIFRIPTDRESAKSGIVEGPIAAVSPRHTTNFPPNGREREPLIDLCRELIAALITAQHRAREGRKEERIGKDAWWATKRRWGGGSGGPIGREAEALESRDITALVVGEKDEWPVNAEGSPPENPLYRSTSSVASSKSRRSSSSRAPGQPPDPKRPRRGLAIYDAYRMVRPPSYNWDPKTKYTHIGRQRGAGYDDVYVISSLFHHISVLRVRVPDRLLEVLAGAPDQKGRDWGRLEVWRTRWFDFFVPVDRAEAMKVIWSVMAYAMRKVEDRTGEGEDMGD</sequence>
<reference evidence="2" key="1">
    <citation type="submission" date="2014-12" db="EMBL/GenBank/DDBJ databases">
        <title>Genome Sequence of Valsa Canker Pathogens Uncovers a Specific Adaption of Colonization on Woody Bark.</title>
        <authorList>
            <person name="Yin Z."/>
            <person name="Liu H."/>
            <person name="Gao X."/>
            <person name="Li Z."/>
            <person name="Song N."/>
            <person name="Ke X."/>
            <person name="Dai Q."/>
            <person name="Wu Y."/>
            <person name="Sun Y."/>
            <person name="Xu J.-R."/>
            <person name="Kang Z.K."/>
            <person name="Wang L."/>
            <person name="Huang L."/>
        </authorList>
    </citation>
    <scope>NUCLEOTIDE SEQUENCE [LARGE SCALE GENOMIC DNA]</scope>
    <source>
        <strain evidence="2">03-8</strain>
    </source>
</reference>
<dbReference type="EMBL" id="CM003105">
    <property type="protein sequence ID" value="KUI71921.1"/>
    <property type="molecule type" value="Genomic_DNA"/>
</dbReference>
<gene>
    <name evidence="2" type="ORF">VM1G_07890</name>
</gene>
<feature type="region of interest" description="Disordered" evidence="1">
    <location>
        <begin position="227"/>
        <end position="258"/>
    </location>
</feature>
<feature type="region of interest" description="Disordered" evidence="1">
    <location>
        <begin position="440"/>
        <end position="487"/>
    </location>
</feature>
<feature type="compositionally biased region" description="Basic and acidic residues" evidence="1">
    <location>
        <begin position="228"/>
        <end position="240"/>
    </location>
</feature>